<dbReference type="Pfam" id="PF03432">
    <property type="entry name" value="Relaxase"/>
    <property type="match status" value="1"/>
</dbReference>
<sequence length="301" mass="34584">MMAKIVKGQGFRGVVNYVLDQSKGAEILDSQGVRLKNAGSIIDSFVFQSEMNARIKKPVGHISLDFSAQDLGKLNNSLMVKISQEYMNLMGISNTQYILCRHFDKEHPHVHLVFNRVDNDGKTISDRNDRYRSGKICKELTQKHGLYFARGKEKVKAYRLREPDKTKYEIYESLKAILPTCHNWDQIIAGLKEQGIGVTFKFKGKTNEIQGVVFDKNGYSFNGSKVDRQFSFSKITFQLKRNISEQVYQKTKVCYHIPDHLVAGNILKSLFHQMGKHPAENENRTKQDAVPKLKRKRGIRR</sequence>
<dbReference type="EMBL" id="JAPAAF010000023">
    <property type="protein sequence ID" value="MCW0483828.1"/>
    <property type="molecule type" value="Genomic_DNA"/>
</dbReference>
<dbReference type="Proteomes" id="UP001163821">
    <property type="component" value="Unassembled WGS sequence"/>
</dbReference>
<reference evidence="3" key="1">
    <citation type="submission" date="2022-10" db="EMBL/GenBank/DDBJ databases">
        <title>Gaoshiqiia sediminis gen. nov., sp. nov., isolated from coastal sediment.</title>
        <authorList>
            <person name="Yu W.X."/>
            <person name="Mu D.S."/>
            <person name="Du J.Z."/>
            <person name="Liang Y.Q."/>
        </authorList>
    </citation>
    <scope>NUCLEOTIDE SEQUENCE</scope>
    <source>
        <strain evidence="3">A06</strain>
    </source>
</reference>
<evidence type="ECO:0000313" key="3">
    <source>
        <dbReference type="EMBL" id="MCW0483828.1"/>
    </source>
</evidence>
<dbReference type="RefSeq" id="WP_282592422.1">
    <property type="nucleotide sequence ID" value="NZ_JAPAAF010000023.1"/>
</dbReference>
<evidence type="ECO:0000259" key="2">
    <source>
        <dbReference type="Pfam" id="PF03432"/>
    </source>
</evidence>
<organism evidence="3 4">
    <name type="scientific">Gaoshiqia sediminis</name>
    <dbReference type="NCBI Taxonomy" id="2986998"/>
    <lineage>
        <taxon>Bacteria</taxon>
        <taxon>Pseudomonadati</taxon>
        <taxon>Bacteroidota</taxon>
        <taxon>Bacteroidia</taxon>
        <taxon>Marinilabiliales</taxon>
        <taxon>Prolixibacteraceae</taxon>
        <taxon>Gaoshiqia</taxon>
    </lineage>
</organism>
<protein>
    <submittedName>
        <fullName evidence="3">Relaxase/mobilization nuclease domain-containing protein</fullName>
    </submittedName>
</protein>
<feature type="compositionally biased region" description="Basic and acidic residues" evidence="1">
    <location>
        <begin position="277"/>
        <end position="291"/>
    </location>
</feature>
<evidence type="ECO:0000313" key="4">
    <source>
        <dbReference type="Proteomes" id="UP001163821"/>
    </source>
</evidence>
<feature type="compositionally biased region" description="Basic residues" evidence="1">
    <location>
        <begin position="292"/>
        <end position="301"/>
    </location>
</feature>
<feature type="region of interest" description="Disordered" evidence="1">
    <location>
        <begin position="277"/>
        <end position="301"/>
    </location>
</feature>
<evidence type="ECO:0000256" key="1">
    <source>
        <dbReference type="SAM" id="MobiDB-lite"/>
    </source>
</evidence>
<dbReference type="AlphaFoldDB" id="A0AA42C6E6"/>
<comment type="caution">
    <text evidence="3">The sequence shown here is derived from an EMBL/GenBank/DDBJ whole genome shotgun (WGS) entry which is preliminary data.</text>
</comment>
<gene>
    <name evidence="3" type="ORF">N2K84_13880</name>
</gene>
<name>A0AA42C6E6_9BACT</name>
<dbReference type="InterPro" id="IPR005094">
    <property type="entry name" value="Endonuclease_MobA/VirD2"/>
</dbReference>
<accession>A0AA42C6E6</accession>
<proteinExistence type="predicted"/>
<feature type="domain" description="MobA/VirD2-like nuclease" evidence="2">
    <location>
        <begin position="17"/>
        <end position="146"/>
    </location>
</feature>
<keyword evidence="4" id="KW-1185">Reference proteome</keyword>